<accession>A0A2J6R7T1</accession>
<evidence type="ECO:0000259" key="2">
    <source>
        <dbReference type="PROSITE" id="PS50048"/>
    </source>
</evidence>
<dbReference type="PROSITE" id="PS50048">
    <property type="entry name" value="ZN2_CY6_FUNGAL_2"/>
    <property type="match status" value="1"/>
</dbReference>
<dbReference type="EMBL" id="KZ613953">
    <property type="protein sequence ID" value="PMD34581.1"/>
    <property type="molecule type" value="Genomic_DNA"/>
</dbReference>
<organism evidence="3 4">
    <name type="scientific">Hyaloscypha variabilis (strain UAMH 11265 / GT02V1 / F)</name>
    <name type="common">Meliniomyces variabilis</name>
    <dbReference type="NCBI Taxonomy" id="1149755"/>
    <lineage>
        <taxon>Eukaryota</taxon>
        <taxon>Fungi</taxon>
        <taxon>Dikarya</taxon>
        <taxon>Ascomycota</taxon>
        <taxon>Pezizomycotina</taxon>
        <taxon>Leotiomycetes</taxon>
        <taxon>Helotiales</taxon>
        <taxon>Hyaloscyphaceae</taxon>
        <taxon>Hyaloscypha</taxon>
        <taxon>Hyaloscypha variabilis</taxon>
    </lineage>
</organism>
<protein>
    <recommendedName>
        <fullName evidence="2">Zn(2)-C6 fungal-type domain-containing protein</fullName>
    </recommendedName>
</protein>
<dbReference type="Gene3D" id="4.10.240.10">
    <property type="entry name" value="Zn(2)-C6 fungal-type DNA-binding domain"/>
    <property type="match status" value="1"/>
</dbReference>
<keyword evidence="1" id="KW-0539">Nucleus</keyword>
<keyword evidence="4" id="KW-1185">Reference proteome</keyword>
<dbReference type="GO" id="GO:0000981">
    <property type="term" value="F:DNA-binding transcription factor activity, RNA polymerase II-specific"/>
    <property type="evidence" value="ECO:0007669"/>
    <property type="project" value="InterPro"/>
</dbReference>
<dbReference type="Proteomes" id="UP000235786">
    <property type="component" value="Unassembled WGS sequence"/>
</dbReference>
<dbReference type="OrthoDB" id="5376287at2759"/>
<gene>
    <name evidence="3" type="ORF">L207DRAFT_437141</name>
</gene>
<dbReference type="GO" id="GO:0008270">
    <property type="term" value="F:zinc ion binding"/>
    <property type="evidence" value="ECO:0007669"/>
    <property type="project" value="InterPro"/>
</dbReference>
<dbReference type="CDD" id="cd00067">
    <property type="entry name" value="GAL4"/>
    <property type="match status" value="1"/>
</dbReference>
<dbReference type="SMART" id="SM00066">
    <property type="entry name" value="GAL4"/>
    <property type="match status" value="1"/>
</dbReference>
<evidence type="ECO:0000313" key="3">
    <source>
        <dbReference type="EMBL" id="PMD34581.1"/>
    </source>
</evidence>
<dbReference type="PANTHER" id="PTHR37540">
    <property type="entry name" value="TRANSCRIPTION FACTOR (ACR-2), PUTATIVE-RELATED-RELATED"/>
    <property type="match status" value="1"/>
</dbReference>
<dbReference type="InterPro" id="IPR001138">
    <property type="entry name" value="Zn2Cys6_DnaBD"/>
</dbReference>
<evidence type="ECO:0000256" key="1">
    <source>
        <dbReference type="ARBA" id="ARBA00023242"/>
    </source>
</evidence>
<reference evidence="3 4" key="1">
    <citation type="submission" date="2016-04" db="EMBL/GenBank/DDBJ databases">
        <title>A degradative enzymes factory behind the ericoid mycorrhizal symbiosis.</title>
        <authorList>
            <consortium name="DOE Joint Genome Institute"/>
            <person name="Martino E."/>
            <person name="Morin E."/>
            <person name="Grelet G."/>
            <person name="Kuo A."/>
            <person name="Kohler A."/>
            <person name="Daghino S."/>
            <person name="Barry K."/>
            <person name="Choi C."/>
            <person name="Cichocki N."/>
            <person name="Clum A."/>
            <person name="Copeland A."/>
            <person name="Hainaut M."/>
            <person name="Haridas S."/>
            <person name="Labutti K."/>
            <person name="Lindquist E."/>
            <person name="Lipzen A."/>
            <person name="Khouja H.-R."/>
            <person name="Murat C."/>
            <person name="Ohm R."/>
            <person name="Olson A."/>
            <person name="Spatafora J."/>
            <person name="Veneault-Fourrey C."/>
            <person name="Henrissat B."/>
            <person name="Grigoriev I."/>
            <person name="Martin F."/>
            <person name="Perotto S."/>
        </authorList>
    </citation>
    <scope>NUCLEOTIDE SEQUENCE [LARGE SCALE GENOMIC DNA]</scope>
    <source>
        <strain evidence="3 4">F</strain>
    </source>
</reference>
<dbReference type="Pfam" id="PF00172">
    <property type="entry name" value="Zn_clus"/>
    <property type="match status" value="1"/>
</dbReference>
<dbReference type="PROSITE" id="PS00463">
    <property type="entry name" value="ZN2_CY6_FUNGAL_1"/>
    <property type="match status" value="1"/>
</dbReference>
<dbReference type="AlphaFoldDB" id="A0A2J6R7T1"/>
<dbReference type="PANTHER" id="PTHR37540:SF5">
    <property type="entry name" value="TRANSCRIPTION FACTOR DOMAIN-CONTAINING PROTEIN"/>
    <property type="match status" value="1"/>
</dbReference>
<proteinExistence type="predicted"/>
<dbReference type="STRING" id="1149755.A0A2J6R7T1"/>
<dbReference type="InterPro" id="IPR036864">
    <property type="entry name" value="Zn2-C6_fun-type_DNA-bd_sf"/>
</dbReference>
<sequence>MRKTLRRSCAACAKAKHSCDLRTPKCSRCVKRNCRCDYANEPLTATHVSLGALSNGSHPYQASSGPLPLSRSEVSVSPDPSDMSMFFEAHLFDPFESYPSTNLPRLRVQGLMQHFLSKIAFQYYPLDLNPCSNPVVTSWWPLALTDPALFHVTLQTASWDDELHARKGFAHSELLMKDSVSLLRHKIQDHSLAFQDATMNAVVTLAAIEHGKGNLQVSKVHIDGVKRMVTVRGGLSNVKQTSPLTARMVSWVSLLVTGSPQFETQDDFGRGNGICALQQWQFPISIEDENQSLLDFDTLSLDPIVGNIANRLRSILHSPTTISATDLHDLTCFILHRLLSLPPLASVDSPSSYTSECMRYAISAYMFIIHGPTYYSHLHVLNTLIIQLKFHLSLMLSLGGCQDSLLLWFLSVGVIASTGTNESRWFRIEARTVAETLGVQCWEDIEVHLRRTLWLETRSRVLFQETLKEILASTSTPEQLLGLHEQPQNSPTRVA</sequence>
<feature type="domain" description="Zn(2)-C6 fungal-type" evidence="2">
    <location>
        <begin position="8"/>
        <end position="38"/>
    </location>
</feature>
<dbReference type="SUPFAM" id="SSF57701">
    <property type="entry name" value="Zn2/Cys6 DNA-binding domain"/>
    <property type="match status" value="1"/>
</dbReference>
<evidence type="ECO:0000313" key="4">
    <source>
        <dbReference type="Proteomes" id="UP000235786"/>
    </source>
</evidence>
<name>A0A2J6R7T1_HYAVF</name>